<evidence type="ECO:0000256" key="3">
    <source>
        <dbReference type="ARBA" id="ARBA00022989"/>
    </source>
</evidence>
<evidence type="ECO:0000313" key="7">
    <source>
        <dbReference type="Proteomes" id="UP000807469"/>
    </source>
</evidence>
<sequence length="556" mass="60704">MSSEDEKHGRVVNEKASYVVDTVSEDDLHFEDAAVTNGAPIEKISPLGYHVDWITVVFLNISKMIGTGVFTTPGSILKAVGSVGLSLIFWVIGYIFAASSLSVYLEYATYFPHRSGAEVAYLEKAYPRPKFLLPTAFAVQSVLLSFSSSNAIVLANYLLVAAGTPQTTWNVRGVAVGVFTGLVIICIISTRWSLRLSNAIGLVKVITLIFISITGLVVLGGHTRVKDPHANFRNSFAGTTSNGNGLATALVKVNFAYAGFENAFNVINEVRNPVKTMKRYAPISLTIVFVLYFFANIAYFAAIPKESIRTSKELTASLFFTAVFGNSKAVTALSVLVAISSFGNMLAVIIGSSRVIRECGRQGVLPYPRFWASTWPFNTPLGPYLLKWILTVIVIIAPPAGDAFNFIVDLQSYPANVFSFLMTIGLFFVRRRRQSIGAPKTEFRAWNVVLIFSLAVNVYLLALPWVPPAGGIYGGDVSFFYATYCIVGLGILAISGLAYVLVVLVLPRWGNYSIRQFLEKLPDGAQATRLVKVPNAELAEWDATHNEHGEVIARKD</sequence>
<keyword evidence="2 5" id="KW-0812">Transmembrane</keyword>
<dbReference type="Pfam" id="PF13520">
    <property type="entry name" value="AA_permease_2"/>
    <property type="match status" value="1"/>
</dbReference>
<dbReference type="PIRSF" id="PIRSF006060">
    <property type="entry name" value="AA_transporter"/>
    <property type="match status" value="1"/>
</dbReference>
<feature type="transmembrane region" description="Helical" evidence="5">
    <location>
        <begin position="413"/>
        <end position="429"/>
    </location>
</feature>
<dbReference type="OrthoDB" id="5982228at2759"/>
<evidence type="ECO:0000256" key="5">
    <source>
        <dbReference type="SAM" id="Phobius"/>
    </source>
</evidence>
<dbReference type="InterPro" id="IPR050598">
    <property type="entry name" value="AminoAcid_Transporter"/>
</dbReference>
<accession>A0A9P5ZAB3</accession>
<dbReference type="GO" id="GO:0016020">
    <property type="term" value="C:membrane"/>
    <property type="evidence" value="ECO:0007669"/>
    <property type="project" value="UniProtKB-SubCell"/>
</dbReference>
<feature type="transmembrane region" description="Helical" evidence="5">
    <location>
        <begin position="280"/>
        <end position="302"/>
    </location>
</feature>
<dbReference type="GO" id="GO:0015179">
    <property type="term" value="F:L-amino acid transmembrane transporter activity"/>
    <property type="evidence" value="ECO:0007669"/>
    <property type="project" value="TreeGrafter"/>
</dbReference>
<dbReference type="PANTHER" id="PTHR11785:SF353">
    <property type="entry name" value="METHIONINE TRANSPORTER (EUROFUNG)"/>
    <property type="match status" value="1"/>
</dbReference>
<dbReference type="AlphaFoldDB" id="A0A9P5ZAB3"/>
<feature type="transmembrane region" description="Helical" evidence="5">
    <location>
        <begin position="171"/>
        <end position="193"/>
    </location>
</feature>
<feature type="transmembrane region" description="Helical" evidence="5">
    <location>
        <begin position="478"/>
        <end position="506"/>
    </location>
</feature>
<dbReference type="EMBL" id="MU155144">
    <property type="protein sequence ID" value="KAF9484383.1"/>
    <property type="molecule type" value="Genomic_DNA"/>
</dbReference>
<gene>
    <name evidence="6" type="ORF">BDN70DRAFT_872663</name>
</gene>
<evidence type="ECO:0000256" key="4">
    <source>
        <dbReference type="ARBA" id="ARBA00023136"/>
    </source>
</evidence>
<organism evidence="6 7">
    <name type="scientific">Pholiota conissans</name>
    <dbReference type="NCBI Taxonomy" id="109636"/>
    <lineage>
        <taxon>Eukaryota</taxon>
        <taxon>Fungi</taxon>
        <taxon>Dikarya</taxon>
        <taxon>Basidiomycota</taxon>
        <taxon>Agaricomycotina</taxon>
        <taxon>Agaricomycetes</taxon>
        <taxon>Agaricomycetidae</taxon>
        <taxon>Agaricales</taxon>
        <taxon>Agaricineae</taxon>
        <taxon>Strophariaceae</taxon>
        <taxon>Pholiota</taxon>
    </lineage>
</organism>
<keyword evidence="4 5" id="KW-0472">Membrane</keyword>
<evidence type="ECO:0000256" key="2">
    <source>
        <dbReference type="ARBA" id="ARBA00022692"/>
    </source>
</evidence>
<feature type="transmembrane region" description="Helical" evidence="5">
    <location>
        <begin position="83"/>
        <end position="105"/>
    </location>
</feature>
<feature type="transmembrane region" description="Helical" evidence="5">
    <location>
        <begin position="53"/>
        <end position="71"/>
    </location>
</feature>
<dbReference type="Gene3D" id="1.20.1740.10">
    <property type="entry name" value="Amino acid/polyamine transporter I"/>
    <property type="match status" value="1"/>
</dbReference>
<evidence type="ECO:0000256" key="1">
    <source>
        <dbReference type="ARBA" id="ARBA00004141"/>
    </source>
</evidence>
<comment type="subcellular location">
    <subcellularLocation>
        <location evidence="1">Membrane</location>
        <topology evidence="1">Multi-pass membrane protein</topology>
    </subcellularLocation>
</comment>
<feature type="transmembrane region" description="Helical" evidence="5">
    <location>
        <begin position="137"/>
        <end position="159"/>
    </location>
</feature>
<proteinExistence type="predicted"/>
<dbReference type="InterPro" id="IPR002293">
    <property type="entry name" value="AA/rel_permease1"/>
</dbReference>
<comment type="caution">
    <text evidence="6">The sequence shown here is derived from an EMBL/GenBank/DDBJ whole genome shotgun (WGS) entry which is preliminary data.</text>
</comment>
<keyword evidence="7" id="KW-1185">Reference proteome</keyword>
<name>A0A9P5ZAB3_9AGAR</name>
<dbReference type="Proteomes" id="UP000807469">
    <property type="component" value="Unassembled WGS sequence"/>
</dbReference>
<reference evidence="6" key="1">
    <citation type="submission" date="2020-11" db="EMBL/GenBank/DDBJ databases">
        <authorList>
            <consortium name="DOE Joint Genome Institute"/>
            <person name="Ahrendt S."/>
            <person name="Riley R."/>
            <person name="Andreopoulos W."/>
            <person name="Labutti K."/>
            <person name="Pangilinan J."/>
            <person name="Ruiz-Duenas F.J."/>
            <person name="Barrasa J.M."/>
            <person name="Sanchez-Garcia M."/>
            <person name="Camarero S."/>
            <person name="Miyauchi S."/>
            <person name="Serrano A."/>
            <person name="Linde D."/>
            <person name="Babiker R."/>
            <person name="Drula E."/>
            <person name="Ayuso-Fernandez I."/>
            <person name="Pacheco R."/>
            <person name="Padilla G."/>
            <person name="Ferreira P."/>
            <person name="Barriuso J."/>
            <person name="Kellner H."/>
            <person name="Castanera R."/>
            <person name="Alfaro M."/>
            <person name="Ramirez L."/>
            <person name="Pisabarro A.G."/>
            <person name="Kuo A."/>
            <person name="Tritt A."/>
            <person name="Lipzen A."/>
            <person name="He G."/>
            <person name="Yan M."/>
            <person name="Ng V."/>
            <person name="Cullen D."/>
            <person name="Martin F."/>
            <person name="Rosso M.-N."/>
            <person name="Henrissat B."/>
            <person name="Hibbett D."/>
            <person name="Martinez A.T."/>
            <person name="Grigoriev I.V."/>
        </authorList>
    </citation>
    <scope>NUCLEOTIDE SEQUENCE</scope>
    <source>
        <strain evidence="6">CIRM-BRFM 674</strain>
    </source>
</reference>
<protein>
    <submittedName>
        <fullName evidence="6">High affinity methionine permease</fullName>
    </submittedName>
</protein>
<feature type="transmembrane region" description="Helical" evidence="5">
    <location>
        <begin position="445"/>
        <end position="466"/>
    </location>
</feature>
<feature type="transmembrane region" description="Helical" evidence="5">
    <location>
        <begin position="199"/>
        <end position="219"/>
    </location>
</feature>
<keyword evidence="3 5" id="KW-1133">Transmembrane helix</keyword>
<evidence type="ECO:0000313" key="6">
    <source>
        <dbReference type="EMBL" id="KAF9484383.1"/>
    </source>
</evidence>
<dbReference type="FunFam" id="1.20.1740.10:FF:000025">
    <property type="entry name" value="High-affinity methionine permease"/>
    <property type="match status" value="1"/>
</dbReference>
<feature type="transmembrane region" description="Helical" evidence="5">
    <location>
        <begin position="329"/>
        <end position="351"/>
    </location>
</feature>
<dbReference type="PANTHER" id="PTHR11785">
    <property type="entry name" value="AMINO ACID TRANSPORTER"/>
    <property type="match status" value="1"/>
</dbReference>
<feature type="transmembrane region" description="Helical" evidence="5">
    <location>
        <begin position="384"/>
        <end position="401"/>
    </location>
</feature>